<sequence length="102" mass="11587">MDLVAQRYLVTVSGNDGKRVLSDAWALDTAQKPYAWQKLTPDGDRPSARILPVGFLYCAERRSSMAFTDKFLTLDNNSNEKNNLKKKMLKLIDIYYDALDAP</sequence>
<dbReference type="PANTHER" id="PTHR46422">
    <property type="entry name" value="SERINE/THREONINE-PROTEIN PHOSPHATASE BSL3"/>
    <property type="match status" value="1"/>
</dbReference>
<accession>A0AAD8N4S3</accession>
<comment type="caution">
    <text evidence="1">The sequence shown here is derived from an EMBL/GenBank/DDBJ whole genome shotgun (WGS) entry which is preliminary data.</text>
</comment>
<proteinExistence type="predicted"/>
<reference evidence="1" key="2">
    <citation type="submission" date="2023-05" db="EMBL/GenBank/DDBJ databases">
        <authorList>
            <person name="Schelkunov M.I."/>
        </authorList>
    </citation>
    <scope>NUCLEOTIDE SEQUENCE</scope>
    <source>
        <strain evidence="1">Hsosn_3</strain>
        <tissue evidence="1">Leaf</tissue>
    </source>
</reference>
<organism evidence="1 2">
    <name type="scientific">Heracleum sosnowskyi</name>
    <dbReference type="NCBI Taxonomy" id="360622"/>
    <lineage>
        <taxon>Eukaryota</taxon>
        <taxon>Viridiplantae</taxon>
        <taxon>Streptophyta</taxon>
        <taxon>Embryophyta</taxon>
        <taxon>Tracheophyta</taxon>
        <taxon>Spermatophyta</taxon>
        <taxon>Magnoliopsida</taxon>
        <taxon>eudicotyledons</taxon>
        <taxon>Gunneridae</taxon>
        <taxon>Pentapetalae</taxon>
        <taxon>asterids</taxon>
        <taxon>campanulids</taxon>
        <taxon>Apiales</taxon>
        <taxon>Apiaceae</taxon>
        <taxon>Apioideae</taxon>
        <taxon>apioid superclade</taxon>
        <taxon>Tordylieae</taxon>
        <taxon>Tordyliinae</taxon>
        <taxon>Heracleum</taxon>
    </lineage>
</organism>
<evidence type="ECO:0000313" key="2">
    <source>
        <dbReference type="Proteomes" id="UP001237642"/>
    </source>
</evidence>
<dbReference type="Proteomes" id="UP001237642">
    <property type="component" value="Unassembled WGS sequence"/>
</dbReference>
<dbReference type="PANTHER" id="PTHR46422:SF6">
    <property type="entry name" value="SERINE_THREONINE-PROTEIN PHOSPHATASE BSL1"/>
    <property type="match status" value="1"/>
</dbReference>
<protein>
    <submittedName>
        <fullName evidence="1">Uncharacterized protein</fullName>
    </submittedName>
</protein>
<evidence type="ECO:0000313" key="1">
    <source>
        <dbReference type="EMBL" id="KAK1401595.1"/>
    </source>
</evidence>
<gene>
    <name evidence="1" type="ORF">POM88_001200</name>
</gene>
<name>A0AAD8N4S3_9APIA</name>
<dbReference type="AlphaFoldDB" id="A0AAD8N4S3"/>
<reference evidence="1" key="1">
    <citation type="submission" date="2023-02" db="EMBL/GenBank/DDBJ databases">
        <title>Genome of toxic invasive species Heracleum sosnowskyi carries increased number of genes despite the absence of recent whole-genome duplications.</title>
        <authorList>
            <person name="Schelkunov M."/>
            <person name="Shtratnikova V."/>
            <person name="Makarenko M."/>
            <person name="Klepikova A."/>
            <person name="Omelchenko D."/>
            <person name="Novikova G."/>
            <person name="Obukhova E."/>
            <person name="Bogdanov V."/>
            <person name="Penin A."/>
            <person name="Logacheva M."/>
        </authorList>
    </citation>
    <scope>NUCLEOTIDE SEQUENCE</scope>
    <source>
        <strain evidence="1">Hsosn_3</strain>
        <tissue evidence="1">Leaf</tissue>
    </source>
</reference>
<dbReference type="EMBL" id="JAUIZM010000001">
    <property type="protein sequence ID" value="KAK1401595.1"/>
    <property type="molecule type" value="Genomic_DNA"/>
</dbReference>
<keyword evidence="2" id="KW-1185">Reference proteome</keyword>